<evidence type="ECO:0000313" key="4">
    <source>
        <dbReference type="Proteomes" id="UP000050488"/>
    </source>
</evidence>
<accession>A0A0Q0U5D0</accession>
<proteinExistence type="predicted"/>
<organism evidence="3 4">
    <name type="scientific">Corynebacterium lowii</name>
    <dbReference type="NCBI Taxonomy" id="1544413"/>
    <lineage>
        <taxon>Bacteria</taxon>
        <taxon>Bacillati</taxon>
        <taxon>Actinomycetota</taxon>
        <taxon>Actinomycetes</taxon>
        <taxon>Mycobacteriales</taxon>
        <taxon>Corynebacteriaceae</taxon>
        <taxon>Corynebacterium</taxon>
    </lineage>
</organism>
<protein>
    <recommendedName>
        <fullName evidence="5">X-X-X-Leu-X-X-Gly heptad repeat-containing protein</fullName>
    </recommendedName>
</protein>
<comment type="caution">
    <text evidence="3">The sequence shown here is derived from an EMBL/GenBank/DDBJ whole genome shotgun (WGS) entry which is preliminary data.</text>
</comment>
<evidence type="ECO:0008006" key="5">
    <source>
        <dbReference type="Google" id="ProtNLM"/>
    </source>
</evidence>
<evidence type="ECO:0000256" key="2">
    <source>
        <dbReference type="SAM" id="Phobius"/>
    </source>
</evidence>
<evidence type="ECO:0000256" key="1">
    <source>
        <dbReference type="SAM" id="MobiDB-lite"/>
    </source>
</evidence>
<dbReference type="RefSeq" id="WP_069724545.1">
    <property type="nucleotide sequence ID" value="NZ_LKEV01000001.1"/>
</dbReference>
<dbReference type="OrthoDB" id="4426125at2"/>
<feature type="region of interest" description="Disordered" evidence="1">
    <location>
        <begin position="30"/>
        <end position="50"/>
    </location>
</feature>
<reference evidence="3 4" key="1">
    <citation type="submission" date="2015-10" db="EMBL/GenBank/DDBJ databases">
        <title>Corynebacteirum lowii and Corynebacterium oculi species nova, derived from human clinical disease and and emended description of Corynebacterium mastiditis.</title>
        <authorList>
            <person name="Bernard K."/>
            <person name="Pacheco A.L."/>
            <person name="Mcdougall C."/>
            <person name="Burtx T."/>
            <person name="Weibe D."/>
            <person name="Tyler S."/>
            <person name="Olson A.B."/>
            <person name="Cnockaert M."/>
            <person name="Eguchi H."/>
            <person name="Kuwahara T."/>
            <person name="Nakayama-Imaohji H."/>
            <person name="Boudewijins M."/>
            <person name="Van Hoecke F."/>
            <person name="Bernier A.-M."/>
            <person name="Vandamme P."/>
        </authorList>
    </citation>
    <scope>NUCLEOTIDE SEQUENCE [LARGE SCALE GENOMIC DNA]</scope>
    <source>
        <strain evidence="3 4">NML 130206</strain>
    </source>
</reference>
<feature type="transmembrane region" description="Helical" evidence="2">
    <location>
        <begin position="430"/>
        <end position="450"/>
    </location>
</feature>
<name>A0A0Q0U5D0_9CORY</name>
<dbReference type="PATRIC" id="fig|1544413.3.peg.262"/>
<evidence type="ECO:0000313" key="3">
    <source>
        <dbReference type="EMBL" id="KQB87207.1"/>
    </source>
</evidence>
<gene>
    <name evidence="3" type="ORF">Clow_00260</name>
</gene>
<feature type="transmembrane region" description="Helical" evidence="2">
    <location>
        <begin position="292"/>
        <end position="310"/>
    </location>
</feature>
<dbReference type="EMBL" id="LKEV01000001">
    <property type="protein sequence ID" value="KQB87207.1"/>
    <property type="molecule type" value="Genomic_DNA"/>
</dbReference>
<feature type="transmembrane region" description="Helical" evidence="2">
    <location>
        <begin position="374"/>
        <end position="392"/>
    </location>
</feature>
<keyword evidence="2" id="KW-0472">Membrane</keyword>
<dbReference type="STRING" id="1544413.Clow_00260"/>
<sequence length="459" mass="46801">MRSVRSLLLISLALLPLLAGAVYLGVSAQGPESTWSSGEEPHAAPAAQSTQLADARRAAIDAGSNASFLANGTAQLLSGVEKFESGGVTEGAAQLTDGAVQLREGMIQLQAATGQMGQGATELADGVGGAIDRVLALGVIQGQLNEAATTLEKELEKSTDPRAADLCGQLADFKAQLGNAGLGEETTTQLTRLRDGSRDLANQLAVPGYGFHDGIYSATDGAKRLASGMEEMNGKVGGALDGMGNLSDGARQLNDMAQENRTQVQAIQRALPVVQANAEGEATTARELLPTYALLIAALALIGGTGVGLLRRWLDRAVAYVGVVAAGGMLLWLLSSGFDAAVLLGGIGIIALLAAASAGITVGLRTLGGSRGGIVMVAVYFLVQIGVVGWVWHSAMTADLPAAWNIGAGLLPLHYATGALSTLGNGGSAVFLWTAVAVLGAVTVLSAPLWRNTRVSQAD</sequence>
<dbReference type="AlphaFoldDB" id="A0A0Q0U5D0"/>
<keyword evidence="4" id="KW-1185">Reference proteome</keyword>
<keyword evidence="2" id="KW-0812">Transmembrane</keyword>
<feature type="transmembrane region" description="Helical" evidence="2">
    <location>
        <begin position="317"/>
        <end position="334"/>
    </location>
</feature>
<dbReference type="Proteomes" id="UP000050488">
    <property type="component" value="Unassembled WGS sequence"/>
</dbReference>
<keyword evidence="2" id="KW-1133">Transmembrane helix</keyword>
<feature type="transmembrane region" description="Helical" evidence="2">
    <location>
        <begin position="340"/>
        <end position="362"/>
    </location>
</feature>